<reference evidence="6 7" key="1">
    <citation type="submission" date="2019-08" db="EMBL/GenBank/DDBJ databases">
        <title>Parahaliea maris sp. nov., isolated from the surface seawater.</title>
        <authorList>
            <person name="Liu Y."/>
        </authorList>
    </citation>
    <scope>NUCLEOTIDE SEQUENCE [LARGE SCALE GENOMIC DNA]</scope>
    <source>
        <strain evidence="6 7">S2-26</strain>
    </source>
</reference>
<accession>A0A5C9A123</accession>
<keyword evidence="3" id="KW-0804">Transcription</keyword>
<dbReference type="EMBL" id="VRYZ01000002">
    <property type="protein sequence ID" value="TXS93470.1"/>
    <property type="molecule type" value="Genomic_DNA"/>
</dbReference>
<evidence type="ECO:0000259" key="5">
    <source>
        <dbReference type="PROSITE" id="PS01124"/>
    </source>
</evidence>
<evidence type="ECO:0000256" key="4">
    <source>
        <dbReference type="SAM" id="MobiDB-lite"/>
    </source>
</evidence>
<sequence length="441" mass="48604">MEMGTSSRLSLRFWAVTTTSSSRPVDWAKDWVGSRVAEARPTARVRIRLCISVVSLSVCVRSRNATATNYSVLRAGVVDTRGQKQDIIGLVSARTPLMPTQPTLLASSTILSGMDGAARELGFDLDAAFLRHGIDPVTARTPNGFISRQCFRNCLESLAQELNCPHLALVVARHPAAVVSSALHQYIRASATLRQALGQGYVYLCNLNGTLWRLQPDGSDVKLIRTVPRGEDGKSPQMQALSVARHFRLLQDILGESWTPQSVSFTFEPARGIRQHFTRFFQAPVYYAQEYDGLRLTGDEMDRPIATHDPELLAILQQYLASRPQQTPDNLTGRVSTLIRQHLGEGDCRATTVASQLGLHSKSLQRALRRENTSFRALLQEARLDIAAHHLSTSSIELARLADMLGYSCASALSRAFKQRHGVSPRHWRSEPGQAPTEGGG</sequence>
<dbReference type="GO" id="GO:0003700">
    <property type="term" value="F:DNA-binding transcription factor activity"/>
    <property type="evidence" value="ECO:0007669"/>
    <property type="project" value="InterPro"/>
</dbReference>
<protein>
    <submittedName>
        <fullName evidence="6">AraC family transcriptional regulator</fullName>
    </submittedName>
</protein>
<dbReference type="Proteomes" id="UP000321933">
    <property type="component" value="Unassembled WGS sequence"/>
</dbReference>
<evidence type="ECO:0000256" key="2">
    <source>
        <dbReference type="ARBA" id="ARBA00023125"/>
    </source>
</evidence>
<dbReference type="InterPro" id="IPR009057">
    <property type="entry name" value="Homeodomain-like_sf"/>
</dbReference>
<dbReference type="AlphaFoldDB" id="A0A5C9A123"/>
<dbReference type="PROSITE" id="PS00041">
    <property type="entry name" value="HTH_ARAC_FAMILY_1"/>
    <property type="match status" value="1"/>
</dbReference>
<dbReference type="PANTHER" id="PTHR47894">
    <property type="entry name" value="HTH-TYPE TRANSCRIPTIONAL REGULATOR GADX"/>
    <property type="match status" value="1"/>
</dbReference>
<organism evidence="6 7">
    <name type="scientific">Parahaliea aestuarii</name>
    <dbReference type="NCBI Taxonomy" id="1852021"/>
    <lineage>
        <taxon>Bacteria</taxon>
        <taxon>Pseudomonadati</taxon>
        <taxon>Pseudomonadota</taxon>
        <taxon>Gammaproteobacteria</taxon>
        <taxon>Cellvibrionales</taxon>
        <taxon>Halieaceae</taxon>
        <taxon>Parahaliea</taxon>
    </lineage>
</organism>
<evidence type="ECO:0000256" key="3">
    <source>
        <dbReference type="ARBA" id="ARBA00023163"/>
    </source>
</evidence>
<dbReference type="GO" id="GO:0005829">
    <property type="term" value="C:cytosol"/>
    <property type="evidence" value="ECO:0007669"/>
    <property type="project" value="TreeGrafter"/>
</dbReference>
<dbReference type="InterPro" id="IPR018060">
    <property type="entry name" value="HTH_AraC"/>
</dbReference>
<dbReference type="InterPro" id="IPR018062">
    <property type="entry name" value="HTH_AraC-typ_CS"/>
</dbReference>
<keyword evidence="7" id="KW-1185">Reference proteome</keyword>
<comment type="caution">
    <text evidence="6">The sequence shown here is derived from an EMBL/GenBank/DDBJ whole genome shotgun (WGS) entry which is preliminary data.</text>
</comment>
<dbReference type="InterPro" id="IPR032687">
    <property type="entry name" value="AraC-type_N"/>
</dbReference>
<proteinExistence type="predicted"/>
<feature type="domain" description="HTH araC/xylS-type" evidence="5">
    <location>
        <begin position="333"/>
        <end position="431"/>
    </location>
</feature>
<dbReference type="Gene3D" id="1.10.10.60">
    <property type="entry name" value="Homeodomain-like"/>
    <property type="match status" value="1"/>
</dbReference>
<feature type="region of interest" description="Disordered" evidence="4">
    <location>
        <begin position="420"/>
        <end position="441"/>
    </location>
</feature>
<dbReference type="PANTHER" id="PTHR47894:SF4">
    <property type="entry name" value="HTH-TYPE TRANSCRIPTIONAL REGULATOR GADX"/>
    <property type="match status" value="1"/>
</dbReference>
<gene>
    <name evidence="6" type="ORF">FVW59_06455</name>
</gene>
<name>A0A5C9A123_9GAMM</name>
<evidence type="ECO:0000313" key="7">
    <source>
        <dbReference type="Proteomes" id="UP000321933"/>
    </source>
</evidence>
<dbReference type="Pfam" id="PF12625">
    <property type="entry name" value="Arabinose_bd"/>
    <property type="match status" value="1"/>
</dbReference>
<dbReference type="Pfam" id="PF12833">
    <property type="entry name" value="HTH_18"/>
    <property type="match status" value="1"/>
</dbReference>
<dbReference type="SMART" id="SM00342">
    <property type="entry name" value="HTH_ARAC"/>
    <property type="match status" value="1"/>
</dbReference>
<dbReference type="OrthoDB" id="5733326at2"/>
<evidence type="ECO:0000313" key="6">
    <source>
        <dbReference type="EMBL" id="TXS93470.1"/>
    </source>
</evidence>
<keyword evidence="1" id="KW-0805">Transcription regulation</keyword>
<dbReference type="PROSITE" id="PS01124">
    <property type="entry name" value="HTH_ARAC_FAMILY_2"/>
    <property type="match status" value="1"/>
</dbReference>
<dbReference type="SUPFAM" id="SSF46689">
    <property type="entry name" value="Homeodomain-like"/>
    <property type="match status" value="1"/>
</dbReference>
<dbReference type="GO" id="GO:0000976">
    <property type="term" value="F:transcription cis-regulatory region binding"/>
    <property type="evidence" value="ECO:0007669"/>
    <property type="project" value="TreeGrafter"/>
</dbReference>
<keyword evidence="2" id="KW-0238">DNA-binding</keyword>
<evidence type="ECO:0000256" key="1">
    <source>
        <dbReference type="ARBA" id="ARBA00023015"/>
    </source>
</evidence>